<dbReference type="Gene3D" id="1.10.10.60">
    <property type="entry name" value="Homeodomain-like"/>
    <property type="match status" value="1"/>
</dbReference>
<evidence type="ECO:0000256" key="1">
    <source>
        <dbReference type="ARBA" id="ARBA00023015"/>
    </source>
</evidence>
<proteinExistence type="predicted"/>
<name>A0A511TFE4_MYXFU</name>
<dbReference type="SUPFAM" id="SSF48498">
    <property type="entry name" value="Tetracyclin repressor-like, C-terminal domain"/>
    <property type="match status" value="1"/>
</dbReference>
<evidence type="ECO:0000313" key="8">
    <source>
        <dbReference type="Proteomes" id="UP000183760"/>
    </source>
</evidence>
<dbReference type="EMBL" id="BJXR01000070">
    <property type="protein sequence ID" value="GEN12899.1"/>
    <property type="molecule type" value="Genomic_DNA"/>
</dbReference>
<feature type="DNA-binding region" description="H-T-H motif" evidence="4">
    <location>
        <begin position="29"/>
        <end position="48"/>
    </location>
</feature>
<keyword evidence="3" id="KW-0804">Transcription</keyword>
<dbReference type="OrthoDB" id="270177at2"/>
<dbReference type="Pfam" id="PF16925">
    <property type="entry name" value="TetR_C_13"/>
    <property type="match status" value="1"/>
</dbReference>
<dbReference type="PANTHER" id="PTHR47506">
    <property type="entry name" value="TRANSCRIPTIONAL REGULATORY PROTEIN"/>
    <property type="match status" value="1"/>
</dbReference>
<evidence type="ECO:0000256" key="4">
    <source>
        <dbReference type="PROSITE-ProRule" id="PRU00335"/>
    </source>
</evidence>
<dbReference type="AlphaFoldDB" id="A0A511TFE4"/>
<feature type="domain" description="HTH tetR-type" evidence="5">
    <location>
        <begin position="6"/>
        <end position="66"/>
    </location>
</feature>
<dbReference type="PROSITE" id="PS50977">
    <property type="entry name" value="HTH_TETR_2"/>
    <property type="match status" value="1"/>
</dbReference>
<dbReference type="Pfam" id="PF00440">
    <property type="entry name" value="TetR_N"/>
    <property type="match status" value="1"/>
</dbReference>
<dbReference type="STRING" id="1334629.MFUL124B02_22290"/>
<evidence type="ECO:0000256" key="2">
    <source>
        <dbReference type="ARBA" id="ARBA00023125"/>
    </source>
</evidence>
<reference evidence="7 8" key="1">
    <citation type="submission" date="2016-10" db="EMBL/GenBank/DDBJ databases">
        <authorList>
            <person name="Varghese N."/>
            <person name="Submissions S."/>
        </authorList>
    </citation>
    <scope>NUCLEOTIDE SEQUENCE [LARGE SCALE GENOMIC DNA]</scope>
    <source>
        <strain evidence="7 8">DSM 16525</strain>
    </source>
</reference>
<evidence type="ECO:0000259" key="5">
    <source>
        <dbReference type="PROSITE" id="PS50977"/>
    </source>
</evidence>
<dbReference type="PRINTS" id="PR00455">
    <property type="entry name" value="HTHTETR"/>
</dbReference>
<dbReference type="InterPro" id="IPR001647">
    <property type="entry name" value="HTH_TetR"/>
</dbReference>
<comment type="caution">
    <text evidence="6">The sequence shown here is derived from an EMBL/GenBank/DDBJ whole genome shotgun (WGS) entry which is preliminary data.</text>
</comment>
<dbReference type="Gene3D" id="1.10.357.10">
    <property type="entry name" value="Tetracycline Repressor, domain 2"/>
    <property type="match status" value="1"/>
</dbReference>
<sequence length="192" mass="21080">MARPRKFQAEAAVAKAMEVFWEKGYAAASPQELGERMGLGRGSLYNAFESKQGLFDRVLRHYHAHEAPRLLALLSRPGPVKERLRALFLAVIELDVSDPDRKGCLAINTTVELASRDSVAAELASRMFEQTEAAFLALLEEGQRTGQVDATLDARALASFLLNNLTGLRVLAKTAEDAGRLTPIIDVVLRSF</sequence>
<dbReference type="PANTHER" id="PTHR47506:SF1">
    <property type="entry name" value="HTH-TYPE TRANSCRIPTIONAL REGULATOR YJDC"/>
    <property type="match status" value="1"/>
</dbReference>
<organism evidence="6 9">
    <name type="scientific">Myxococcus fulvus</name>
    <dbReference type="NCBI Taxonomy" id="33"/>
    <lineage>
        <taxon>Bacteria</taxon>
        <taxon>Pseudomonadati</taxon>
        <taxon>Myxococcota</taxon>
        <taxon>Myxococcia</taxon>
        <taxon>Myxococcales</taxon>
        <taxon>Cystobacterineae</taxon>
        <taxon>Myxococcaceae</taxon>
        <taxon>Myxococcus</taxon>
    </lineage>
</organism>
<keyword evidence="1" id="KW-0805">Transcription regulation</keyword>
<dbReference type="Proteomes" id="UP000183760">
    <property type="component" value="Unassembled WGS sequence"/>
</dbReference>
<evidence type="ECO:0000313" key="9">
    <source>
        <dbReference type="Proteomes" id="UP000321514"/>
    </source>
</evidence>
<accession>A0A511TFE4</accession>
<dbReference type="InterPro" id="IPR009057">
    <property type="entry name" value="Homeodomain-like_sf"/>
</dbReference>
<dbReference type="InterPro" id="IPR011075">
    <property type="entry name" value="TetR_C"/>
</dbReference>
<gene>
    <name evidence="6" type="ORF">MFU01_79360</name>
    <name evidence="7" type="ORF">SAMN05443572_103595</name>
</gene>
<reference evidence="6 9" key="2">
    <citation type="submission" date="2019-07" db="EMBL/GenBank/DDBJ databases">
        <title>Whole genome shotgun sequence of Myxococcus fulvus NBRC 100333.</title>
        <authorList>
            <person name="Hosoyama A."/>
            <person name="Uohara A."/>
            <person name="Ohji S."/>
            <person name="Ichikawa N."/>
        </authorList>
    </citation>
    <scope>NUCLEOTIDE SEQUENCE [LARGE SCALE GENOMIC DNA]</scope>
    <source>
        <strain evidence="6 9">NBRC 100333</strain>
    </source>
</reference>
<dbReference type="EMBL" id="FOIB01000003">
    <property type="protein sequence ID" value="SET87148.1"/>
    <property type="molecule type" value="Genomic_DNA"/>
</dbReference>
<evidence type="ECO:0000256" key="3">
    <source>
        <dbReference type="ARBA" id="ARBA00023163"/>
    </source>
</evidence>
<dbReference type="Proteomes" id="UP000321514">
    <property type="component" value="Unassembled WGS sequence"/>
</dbReference>
<keyword evidence="2 4" id="KW-0238">DNA-binding</keyword>
<evidence type="ECO:0000313" key="7">
    <source>
        <dbReference type="EMBL" id="SET87148.1"/>
    </source>
</evidence>
<keyword evidence="8" id="KW-1185">Reference proteome</keyword>
<evidence type="ECO:0000313" key="6">
    <source>
        <dbReference type="EMBL" id="GEN12899.1"/>
    </source>
</evidence>
<dbReference type="SUPFAM" id="SSF46689">
    <property type="entry name" value="Homeodomain-like"/>
    <property type="match status" value="1"/>
</dbReference>
<protein>
    <submittedName>
        <fullName evidence="6">TetR family transcriptional regulator</fullName>
    </submittedName>
    <submittedName>
        <fullName evidence="7">Transcriptional regulator, TetR family</fullName>
    </submittedName>
</protein>
<dbReference type="RefSeq" id="WP_074952704.1">
    <property type="nucleotide sequence ID" value="NZ_BJXR01000070.1"/>
</dbReference>
<dbReference type="InterPro" id="IPR036271">
    <property type="entry name" value="Tet_transcr_reg_TetR-rel_C_sf"/>
</dbReference>
<dbReference type="GO" id="GO:0003677">
    <property type="term" value="F:DNA binding"/>
    <property type="evidence" value="ECO:0007669"/>
    <property type="project" value="UniProtKB-UniRule"/>
</dbReference>